<evidence type="ECO:0000313" key="2">
    <source>
        <dbReference type="Proteomes" id="UP000019426"/>
    </source>
</evidence>
<dbReference type="HOGENOM" id="CLU_2463593_0_0_9"/>
<dbReference type="RefSeq" id="WP_044040556.1">
    <property type="nucleotide sequence ID" value="NZ_HG917869.1"/>
</dbReference>
<dbReference type="OrthoDB" id="2449942at2"/>
<name>W6S0H6_9CLOT</name>
<keyword evidence="2" id="KW-1185">Reference proteome</keyword>
<organism evidence="1 2">
    <name type="scientific">Clostridium bornimense</name>
    <dbReference type="NCBI Taxonomy" id="1216932"/>
    <lineage>
        <taxon>Bacteria</taxon>
        <taxon>Bacillati</taxon>
        <taxon>Bacillota</taxon>
        <taxon>Clostridia</taxon>
        <taxon>Eubacteriales</taxon>
        <taxon>Clostridiaceae</taxon>
        <taxon>Clostridium</taxon>
    </lineage>
</organism>
<gene>
    <name evidence="1" type="ORF">CM240_3269</name>
</gene>
<sequence length="88" mass="10155">MTINKSMNADAILVSSLHRSIKHEFLRLSKKKYKENYISLNLDIINGSTENDINFDYLPDFIDKSLTAKEASIIKMIYLKYYSASDIS</sequence>
<dbReference type="AlphaFoldDB" id="W6S0H6"/>
<reference evidence="1 2" key="1">
    <citation type="submission" date="2013-11" db="EMBL/GenBank/DDBJ databases">
        <title>Complete genome sequence of Clostridum sp. M2/40.</title>
        <authorList>
            <person name="Wibberg D."/>
            <person name="Puehler A."/>
            <person name="Schlueter A."/>
        </authorList>
    </citation>
    <scope>NUCLEOTIDE SEQUENCE [LARGE SCALE GENOMIC DNA]</scope>
    <source>
        <strain evidence="2">M2/40</strain>
    </source>
</reference>
<accession>W6S0H6</accession>
<dbReference type="KEGG" id="clt:CM240_3269"/>
<dbReference type="Proteomes" id="UP000019426">
    <property type="component" value="Chromosome M2/40_rep2"/>
</dbReference>
<evidence type="ECO:0000313" key="1">
    <source>
        <dbReference type="EMBL" id="CDM70386.1"/>
    </source>
</evidence>
<proteinExistence type="predicted"/>
<protein>
    <submittedName>
        <fullName evidence="1">Uncharacterized protein</fullName>
    </submittedName>
</protein>
<dbReference type="EMBL" id="HG917869">
    <property type="protein sequence ID" value="CDM70386.1"/>
    <property type="molecule type" value="Genomic_DNA"/>
</dbReference>